<dbReference type="Pfam" id="PF03551">
    <property type="entry name" value="PadR"/>
    <property type="match status" value="1"/>
</dbReference>
<protein>
    <submittedName>
        <fullName evidence="2">PadR family transcriptional regulator</fullName>
    </submittedName>
</protein>
<organism evidence="2 3">
    <name type="scientific">Anaerostipes butyraticus</name>
    <dbReference type="NCBI Taxonomy" id="645466"/>
    <lineage>
        <taxon>Bacteria</taxon>
        <taxon>Bacillati</taxon>
        <taxon>Bacillota</taxon>
        <taxon>Clostridia</taxon>
        <taxon>Lachnospirales</taxon>
        <taxon>Lachnospiraceae</taxon>
        <taxon>Anaerostipes</taxon>
    </lineage>
</organism>
<proteinExistence type="predicted"/>
<dbReference type="Proteomes" id="UP000613208">
    <property type="component" value="Unassembled WGS sequence"/>
</dbReference>
<dbReference type="InterPro" id="IPR052509">
    <property type="entry name" value="Metal_resp_DNA-bind_regulator"/>
</dbReference>
<dbReference type="Gene3D" id="1.10.10.10">
    <property type="entry name" value="Winged helix-like DNA-binding domain superfamily/Winged helix DNA-binding domain"/>
    <property type="match status" value="1"/>
</dbReference>
<sequence>MANRNNFITGITEMLILSLLEKGDSYVYQISKSIKDLSDNSLSISQNTLYSATYKLENEGYISEYSKKVGKKRTRIYYKLEPEGKQYLVSIRDNYQQVVQGVHAILCRLNQE</sequence>
<evidence type="ECO:0000313" key="2">
    <source>
        <dbReference type="EMBL" id="GFO85515.1"/>
    </source>
</evidence>
<dbReference type="InterPro" id="IPR036390">
    <property type="entry name" value="WH_DNA-bd_sf"/>
</dbReference>
<comment type="caution">
    <text evidence="2">The sequence shown here is derived from an EMBL/GenBank/DDBJ whole genome shotgun (WGS) entry which is preliminary data.</text>
</comment>
<dbReference type="SUPFAM" id="SSF46785">
    <property type="entry name" value="Winged helix' DNA-binding domain"/>
    <property type="match status" value="1"/>
</dbReference>
<dbReference type="PANTHER" id="PTHR33169">
    <property type="entry name" value="PADR-FAMILY TRANSCRIPTIONAL REGULATOR"/>
    <property type="match status" value="1"/>
</dbReference>
<reference evidence="2" key="1">
    <citation type="submission" date="2020-06" db="EMBL/GenBank/DDBJ databases">
        <title>Characterization of fructooligosaccharide metabolism and fructooligosaccharide-degrading enzymes in human commensal butyrate producers.</title>
        <authorList>
            <person name="Tanno H."/>
            <person name="Fujii T."/>
            <person name="Hirano K."/>
            <person name="Maeno S."/>
            <person name="Tonozuka T."/>
            <person name="Sakamoto M."/>
            <person name="Ohkuma M."/>
            <person name="Tochio T."/>
            <person name="Endo A."/>
        </authorList>
    </citation>
    <scope>NUCLEOTIDE SEQUENCE</scope>
    <source>
        <strain evidence="2">JCM 17466</strain>
    </source>
</reference>
<gene>
    <name evidence="2" type="primary">ydaF</name>
    <name evidence="2" type="ORF">ANBU17_18620</name>
</gene>
<dbReference type="EMBL" id="BLYI01000043">
    <property type="protein sequence ID" value="GFO85515.1"/>
    <property type="molecule type" value="Genomic_DNA"/>
</dbReference>
<feature type="domain" description="Transcription regulator PadR N-terminal" evidence="1">
    <location>
        <begin position="16"/>
        <end position="88"/>
    </location>
</feature>
<dbReference type="PANTHER" id="PTHR33169:SF14">
    <property type="entry name" value="TRANSCRIPTIONAL REGULATOR RV3488"/>
    <property type="match status" value="1"/>
</dbReference>
<dbReference type="InterPro" id="IPR005149">
    <property type="entry name" value="Tscrpt_reg_PadR_N"/>
</dbReference>
<dbReference type="AlphaFoldDB" id="A0A916Q9U2"/>
<dbReference type="RefSeq" id="WP_201311220.1">
    <property type="nucleotide sequence ID" value="NZ_BLYI01000043.1"/>
</dbReference>
<evidence type="ECO:0000259" key="1">
    <source>
        <dbReference type="Pfam" id="PF03551"/>
    </source>
</evidence>
<name>A0A916Q9U2_9FIRM</name>
<accession>A0A916Q9U2</accession>
<dbReference type="InterPro" id="IPR036388">
    <property type="entry name" value="WH-like_DNA-bd_sf"/>
</dbReference>
<evidence type="ECO:0000313" key="3">
    <source>
        <dbReference type="Proteomes" id="UP000613208"/>
    </source>
</evidence>
<keyword evidence="3" id="KW-1185">Reference proteome</keyword>